<dbReference type="AlphaFoldDB" id="A0AAD1UHE5"/>
<dbReference type="GO" id="GO:0003682">
    <property type="term" value="F:chromatin binding"/>
    <property type="evidence" value="ECO:0007669"/>
    <property type="project" value="TreeGrafter"/>
</dbReference>
<dbReference type="PANTHER" id="PTHR43941:SF1">
    <property type="entry name" value="STRUCTURAL MAINTENANCE OF CHROMOSOMES PROTEIN 2"/>
    <property type="match status" value="1"/>
</dbReference>
<dbReference type="EMBL" id="CAMPGE010009976">
    <property type="protein sequence ID" value="CAI2368834.1"/>
    <property type="molecule type" value="Genomic_DNA"/>
</dbReference>
<sequence length="1156" mass="133446">MSDPIETTANQSYVEPDEPLQPVTNPDLKNKLDWFNFETRMRTMIKEMVDPSLNSQYQIEARIEVADGRLEKLQEQTHEIEYQLNNFDMINKKLNELDMRFITERESRDQDIENLHSKIISFDSKLASTYQLIETHADLIKKQEKDYETLRKEQNIIANRQLADKEDLLEKSRENNMQLLEDMNTTRNSLIDETQKRVEFEKSIERSQQALEKFNTTLSNLEVDHKEIKKSIQKLQEEKTGIDNFNFLSNRIHRKVDELEISNTRCAKDVDHMERYIKSLAHSVAGYESLDINPYSLCKYTYAVEEIQPNTGTVRNWPRIRDSLFQLVEDDLEQFDKEVTGNKQIRKRKRSLILTERQLKTEFCDDITKFQVTKKKFRSKSINDFTEELFKQQYYQKLKNEEDQKKKEELEKSKGQVKEEETKPAPKPEKAKMQNTFLGSFLEASSISHSELENDLFSHNKAADSSSNLDSNHLNITKISFNNPMDGRKNSFTSQFSRRSSRLHIPPPKMTQNSPKSPKSPTSNPSSHHTPDEQTSNPKTPEKSITDPITFPTPKPPVQTTHPLHQQPTPVHAKKNEEQLQIKVEEMDQEKQLKEKKVTEEVEKESETSENEEEEKEERKEVEETEERERKEIEDDEKQGKEEISVEKPVKLIAKAKKQKIKKFTVKTQKETPMKLVKGHKSVSDNLEPTYPSLPRKSTFNLAPNAQAPPKDPPKTPKSPRSSLTIKKVKQLISSHLNKQELLSEVESMIEKGLSETEETLYSAIDSTYNTLNQSFSETLNRSLEKVVESFTANLGGLKANLKETNEQLESLSASFKKTKSQNSQKLVETKKNLQKEMTKNHEKAQAAINSINESMQKTKAGLKSEIKKMNEKIESIHELGEGLEKRAKRQRSDVDLLMKSMNEQVQEVNKTIKKIQEFENRQAAVVMRLLEVTKLGNKWTVHEENTKRRIDREFPSINRSPDGNFSGIEPSLEEDLPPIEYNNITLTKNQVFKICENLVSDCSKYLSKDANSSSLLFLEDPDQPINLQSDLSTLLTSQTQQEAFTAAMTKIPLCSTPNHLSFRLRKSSLKRPTLDSFRYDKNKSVDLQYSDPVGASNIKTVPYENLKLETSPSIPHLRQKNKRDIYKTRKSGSKSVLKGSKKNGDLMLGGRLPKV</sequence>
<dbReference type="GO" id="GO:0000793">
    <property type="term" value="C:condensed chromosome"/>
    <property type="evidence" value="ECO:0007669"/>
    <property type="project" value="TreeGrafter"/>
</dbReference>
<feature type="compositionally biased region" description="Basic and acidic residues" evidence="2">
    <location>
        <begin position="574"/>
        <end position="607"/>
    </location>
</feature>
<feature type="compositionally biased region" description="Basic and acidic residues" evidence="2">
    <location>
        <begin position="617"/>
        <end position="644"/>
    </location>
</feature>
<dbReference type="Proteomes" id="UP001295684">
    <property type="component" value="Unassembled WGS sequence"/>
</dbReference>
<dbReference type="GO" id="GO:0007076">
    <property type="term" value="P:mitotic chromosome condensation"/>
    <property type="evidence" value="ECO:0007669"/>
    <property type="project" value="TreeGrafter"/>
</dbReference>
<feature type="region of interest" description="Disordered" evidence="2">
    <location>
        <begin position="479"/>
        <end position="644"/>
    </location>
</feature>
<feature type="coiled-coil region" evidence="1">
    <location>
        <begin position="788"/>
        <end position="922"/>
    </location>
</feature>
<feature type="region of interest" description="Disordered" evidence="2">
    <location>
        <begin position="666"/>
        <end position="723"/>
    </location>
</feature>
<gene>
    <name evidence="3" type="ORF">ECRASSUSDP1_LOCUS10130</name>
</gene>
<feature type="region of interest" description="Disordered" evidence="2">
    <location>
        <begin position="401"/>
        <end position="432"/>
    </location>
</feature>
<feature type="region of interest" description="Disordered" evidence="2">
    <location>
        <begin position="1128"/>
        <end position="1156"/>
    </location>
</feature>
<feature type="compositionally biased region" description="Low complexity" evidence="2">
    <location>
        <begin position="513"/>
        <end position="528"/>
    </location>
</feature>
<feature type="compositionally biased region" description="Polar residues" evidence="2">
    <location>
        <begin position="558"/>
        <end position="569"/>
    </location>
</feature>
<feature type="coiled-coil region" evidence="1">
    <location>
        <begin position="133"/>
        <end position="238"/>
    </location>
</feature>
<evidence type="ECO:0000256" key="2">
    <source>
        <dbReference type="SAM" id="MobiDB-lite"/>
    </source>
</evidence>
<feature type="region of interest" description="Disordered" evidence="2">
    <location>
        <begin position="1"/>
        <end position="25"/>
    </location>
</feature>
<keyword evidence="4" id="KW-1185">Reference proteome</keyword>
<comment type="caution">
    <text evidence="3">The sequence shown here is derived from an EMBL/GenBank/DDBJ whole genome shotgun (WGS) entry which is preliminary data.</text>
</comment>
<evidence type="ECO:0000256" key="1">
    <source>
        <dbReference type="SAM" id="Coils"/>
    </source>
</evidence>
<organism evidence="3 4">
    <name type="scientific">Euplotes crassus</name>
    <dbReference type="NCBI Taxonomy" id="5936"/>
    <lineage>
        <taxon>Eukaryota</taxon>
        <taxon>Sar</taxon>
        <taxon>Alveolata</taxon>
        <taxon>Ciliophora</taxon>
        <taxon>Intramacronucleata</taxon>
        <taxon>Spirotrichea</taxon>
        <taxon>Hypotrichia</taxon>
        <taxon>Euplotida</taxon>
        <taxon>Euplotidae</taxon>
        <taxon>Moneuplotes</taxon>
    </lineage>
</organism>
<reference evidence="3" key="1">
    <citation type="submission" date="2023-07" db="EMBL/GenBank/DDBJ databases">
        <authorList>
            <consortium name="AG Swart"/>
            <person name="Singh M."/>
            <person name="Singh A."/>
            <person name="Seah K."/>
            <person name="Emmerich C."/>
        </authorList>
    </citation>
    <scope>NUCLEOTIDE SEQUENCE</scope>
    <source>
        <strain evidence="3">DP1</strain>
    </source>
</reference>
<dbReference type="GO" id="GO:0000796">
    <property type="term" value="C:condensin complex"/>
    <property type="evidence" value="ECO:0007669"/>
    <property type="project" value="TreeGrafter"/>
</dbReference>
<dbReference type="PANTHER" id="PTHR43941">
    <property type="entry name" value="STRUCTURAL MAINTENANCE OF CHROMOSOMES PROTEIN 2"/>
    <property type="match status" value="1"/>
</dbReference>
<proteinExistence type="predicted"/>
<evidence type="ECO:0000313" key="4">
    <source>
        <dbReference type="Proteomes" id="UP001295684"/>
    </source>
</evidence>
<protein>
    <submittedName>
        <fullName evidence="3">Uncharacterized protein</fullName>
    </submittedName>
</protein>
<feature type="compositionally biased region" description="Polar residues" evidence="2">
    <location>
        <begin position="1"/>
        <end position="13"/>
    </location>
</feature>
<name>A0AAD1UHE5_EUPCR</name>
<dbReference type="GO" id="GO:0000785">
    <property type="term" value="C:chromatin"/>
    <property type="evidence" value="ECO:0007669"/>
    <property type="project" value="TreeGrafter"/>
</dbReference>
<accession>A0AAD1UHE5</accession>
<keyword evidence="1" id="KW-0175">Coiled coil</keyword>
<evidence type="ECO:0000313" key="3">
    <source>
        <dbReference type="EMBL" id="CAI2368834.1"/>
    </source>
</evidence>